<dbReference type="Gene3D" id="2.30.29.30">
    <property type="entry name" value="Pleckstrin-homology domain (PH domain)/Phosphotyrosine-binding domain (PTB)"/>
    <property type="match status" value="1"/>
</dbReference>
<evidence type="ECO:0000256" key="2">
    <source>
        <dbReference type="ARBA" id="ARBA00022658"/>
    </source>
</evidence>
<dbReference type="Pfam" id="PF22697">
    <property type="entry name" value="SOS1_NGEF_PH"/>
    <property type="match status" value="1"/>
</dbReference>
<reference evidence="6" key="3">
    <citation type="submission" date="2025-09" db="UniProtKB">
        <authorList>
            <consortium name="Ensembl"/>
        </authorList>
    </citation>
    <scope>IDENTIFICATION</scope>
</reference>
<dbReference type="Pfam" id="PF13716">
    <property type="entry name" value="CRAL_TRIO_2"/>
    <property type="match status" value="1"/>
</dbReference>
<dbReference type="PANTHER" id="PTHR22826">
    <property type="entry name" value="RHO GUANINE EXCHANGE FACTOR-RELATED"/>
    <property type="match status" value="1"/>
</dbReference>
<dbReference type="AlphaFoldDB" id="A0A4X2LGU9"/>
<dbReference type="Ensembl" id="ENSVURT00010024292.1">
    <property type="protein sequence ID" value="ENSVURP00010021336.1"/>
    <property type="gene ID" value="ENSVURG00010016290.1"/>
</dbReference>
<dbReference type="SUPFAM" id="SSF48065">
    <property type="entry name" value="DBL homology domain (DH-domain)"/>
    <property type="match status" value="1"/>
</dbReference>
<name>A0A4X2LGU9_VOMUR</name>
<dbReference type="STRING" id="29139.ENSVURP00010021336"/>
<dbReference type="InterPro" id="IPR056466">
    <property type="entry name" value="Spectrin_DBS"/>
</dbReference>
<feature type="domain" description="CRAL-TRIO" evidence="5">
    <location>
        <begin position="18"/>
        <end position="93"/>
    </location>
</feature>
<evidence type="ECO:0000259" key="4">
    <source>
        <dbReference type="PROSITE" id="PS50010"/>
    </source>
</evidence>
<keyword evidence="1" id="KW-0597">Phosphoprotein</keyword>
<dbReference type="FunFam" id="2.30.29.30:FF:000078">
    <property type="entry name" value="Guanine nucleotide exchange factor DBS"/>
    <property type="match status" value="1"/>
</dbReference>
<dbReference type="PANTHER" id="PTHR22826:SF146">
    <property type="entry name" value="PROTO-ONCOGENE DBL"/>
    <property type="match status" value="1"/>
</dbReference>
<dbReference type="InterPro" id="IPR035899">
    <property type="entry name" value="DBL_dom_sf"/>
</dbReference>
<dbReference type="SUPFAM" id="SSF46966">
    <property type="entry name" value="Spectrin repeat"/>
    <property type="match status" value="1"/>
</dbReference>
<reference evidence="7" key="1">
    <citation type="submission" date="2018-12" db="EMBL/GenBank/DDBJ databases">
        <authorList>
            <person name="Yazar S."/>
        </authorList>
    </citation>
    <scope>NUCLEOTIDE SEQUENCE [LARGE SCALE GENOMIC DNA]</scope>
</reference>
<dbReference type="InterPro" id="IPR011993">
    <property type="entry name" value="PH-like_dom_sf"/>
</dbReference>
<dbReference type="InterPro" id="IPR001331">
    <property type="entry name" value="GDS_CDC24_CS"/>
</dbReference>
<dbReference type="GO" id="GO:0035556">
    <property type="term" value="P:intracellular signal transduction"/>
    <property type="evidence" value="ECO:0007669"/>
    <property type="project" value="InterPro"/>
</dbReference>
<protein>
    <submittedName>
        <fullName evidence="6">MCF.2 cell line derived transforming sequence</fullName>
    </submittedName>
</protein>
<reference evidence="6" key="2">
    <citation type="submission" date="2025-08" db="UniProtKB">
        <authorList>
            <consortium name="Ensembl"/>
        </authorList>
    </citation>
    <scope>IDENTIFICATION</scope>
</reference>
<dbReference type="OMA" id="HNRRWPG"/>
<evidence type="ECO:0000256" key="1">
    <source>
        <dbReference type="ARBA" id="ARBA00022553"/>
    </source>
</evidence>
<sequence length="831" mass="96022">MAGDGGAGGESPDWFGFVFCPQASFPGNLHLVMVLRPTSFIQRTFTDIGFRFSQDDFILKLPVVMLSSVSDLLSYIDEKQLTPEFGGTLEYCHSEWVIFRTAIESFALTVKEMAQILQSFGTELAETELPDDAFSIEQLLTIRTAKYFQLKEEIISVMKEGNMLLRTFEVPNTKESNEEPPQEKPGDWETVNRLLAQLHEMEVAFDEFWDKHQLKMNQYIQLSKFEQNFLELKDAIEFLMDQHAAIPSTGDSVVDVKQRLTELGTLDEMATELIGKAQLLILHGHQLAANHHYAVDLICQRCNELRHQTDVLSEELKAKENTLTKTLELQSRLHQALLCCDEGAYLLANQPMDKCQAKEGAQRALYDIEKFLDVTLPNLKYDPRVLQREFEVILTPELKAQIQGVQVKLENIRSMFQNRQACFRKLTDKHSRPIQLVTPRPEHAGRSKSPLFSPKHGKMACPLFIAISCYLLSTDTFFPLKKCLCDSFIHFLILKHGTPQGYRAEMDNPGMLALIPPALKNRKDILFGNMPEIYEFHNKIFLHSLESCLEAPQRVGFCFLERRSDFQIYEKYCQNKPRSELLWRQCSESAFFLECQKKLEHKLGLDSYLLKPVQRLTKYQLLLKELLKYSASSEGVQQLQEALVAMLDLLKSVNDSMHQTAITGYDGNLSDLGRVLMQGSFSVWISHRKGTTKMKDFARFKPMQRHLFLYEKAIVFCKRRDEHGDGHERTPFYSFKHYLKMSAIGITENVKGDNRKFEIWYTGREEVYIVQVSDFLRWPLLSCPAFRKPVLYTLEFIKLINHGVCFHLTKVFTSEFLSRRIFKTRFDFPNA</sequence>
<dbReference type="PROSITE" id="PS50191">
    <property type="entry name" value="CRAL_TRIO"/>
    <property type="match status" value="1"/>
</dbReference>
<dbReference type="Proteomes" id="UP000314987">
    <property type="component" value="Unassembled WGS sequence"/>
</dbReference>
<evidence type="ECO:0000256" key="3">
    <source>
        <dbReference type="ARBA" id="ARBA00049987"/>
    </source>
</evidence>
<evidence type="ECO:0000259" key="5">
    <source>
        <dbReference type="PROSITE" id="PS50191"/>
    </source>
</evidence>
<dbReference type="GeneTree" id="ENSGT00940000156974"/>
<dbReference type="Pfam" id="PF23289">
    <property type="entry name" value="Spectrin_5"/>
    <property type="match status" value="1"/>
</dbReference>
<dbReference type="InterPro" id="IPR000219">
    <property type="entry name" value="DH_dom"/>
</dbReference>
<dbReference type="InterPro" id="IPR001251">
    <property type="entry name" value="CRAL-TRIO_dom"/>
</dbReference>
<evidence type="ECO:0000313" key="6">
    <source>
        <dbReference type="Ensembl" id="ENSVURP00010021336.1"/>
    </source>
</evidence>
<dbReference type="CDD" id="cd00160">
    <property type="entry name" value="RhoGEF"/>
    <property type="match status" value="1"/>
</dbReference>
<dbReference type="GO" id="GO:0005737">
    <property type="term" value="C:cytoplasm"/>
    <property type="evidence" value="ECO:0007669"/>
    <property type="project" value="TreeGrafter"/>
</dbReference>
<dbReference type="Gene3D" id="1.20.900.10">
    <property type="entry name" value="Dbl homology (DH) domain"/>
    <property type="match status" value="1"/>
</dbReference>
<dbReference type="PROSITE" id="PS50010">
    <property type="entry name" value="DH_2"/>
    <property type="match status" value="1"/>
</dbReference>
<feature type="domain" description="DH" evidence="4">
    <location>
        <begin position="487"/>
        <end position="656"/>
    </location>
</feature>
<dbReference type="GO" id="GO:0016358">
    <property type="term" value="P:dendrite development"/>
    <property type="evidence" value="ECO:0007669"/>
    <property type="project" value="TreeGrafter"/>
</dbReference>
<organism evidence="6 7">
    <name type="scientific">Vombatus ursinus</name>
    <name type="common">Common wombat</name>
    <dbReference type="NCBI Taxonomy" id="29139"/>
    <lineage>
        <taxon>Eukaryota</taxon>
        <taxon>Metazoa</taxon>
        <taxon>Chordata</taxon>
        <taxon>Craniata</taxon>
        <taxon>Vertebrata</taxon>
        <taxon>Euteleostomi</taxon>
        <taxon>Mammalia</taxon>
        <taxon>Metatheria</taxon>
        <taxon>Diprotodontia</taxon>
        <taxon>Vombatidae</taxon>
        <taxon>Vombatus</taxon>
    </lineage>
</organism>
<dbReference type="InterPro" id="IPR051336">
    <property type="entry name" value="RhoGEF_Guanine_NuclExch_SF"/>
</dbReference>
<dbReference type="SUPFAM" id="SSF50729">
    <property type="entry name" value="PH domain-like"/>
    <property type="match status" value="1"/>
</dbReference>
<dbReference type="GO" id="GO:0005085">
    <property type="term" value="F:guanyl-nucleotide exchange factor activity"/>
    <property type="evidence" value="ECO:0007669"/>
    <property type="project" value="UniProtKB-KW"/>
</dbReference>
<dbReference type="PROSITE" id="PS00741">
    <property type="entry name" value="DH_1"/>
    <property type="match status" value="1"/>
</dbReference>
<evidence type="ECO:0000313" key="7">
    <source>
        <dbReference type="Proteomes" id="UP000314987"/>
    </source>
</evidence>
<keyword evidence="2" id="KW-0344">Guanine-nucleotide releasing factor</keyword>
<dbReference type="InterPro" id="IPR055251">
    <property type="entry name" value="SOS1_NGEF_PH"/>
</dbReference>
<comment type="similarity">
    <text evidence="3">Belongs to the MCF2 family.</text>
</comment>
<dbReference type="Gene3D" id="1.20.58.60">
    <property type="match status" value="1"/>
</dbReference>
<accession>A0A4X2LGU9</accession>
<keyword evidence="7" id="KW-1185">Reference proteome</keyword>
<proteinExistence type="inferred from homology"/>
<dbReference type="Pfam" id="PF00621">
    <property type="entry name" value="RhoGEF"/>
    <property type="match status" value="1"/>
</dbReference>
<dbReference type="SMART" id="SM00325">
    <property type="entry name" value="RhoGEF"/>
    <property type="match status" value="1"/>
</dbReference>